<organism evidence="1 2">
    <name type="scientific">Neisseria mucosa (strain ATCC 25996 / DSM 4631 / NCTC 10774 / M26)</name>
    <dbReference type="NCBI Taxonomy" id="546266"/>
    <lineage>
        <taxon>Bacteria</taxon>
        <taxon>Pseudomonadati</taxon>
        <taxon>Pseudomonadota</taxon>
        <taxon>Betaproteobacteria</taxon>
        <taxon>Neisseriales</taxon>
        <taxon>Neisseriaceae</taxon>
        <taxon>Neisseria</taxon>
    </lineage>
</organism>
<dbReference type="Proteomes" id="UP000003344">
    <property type="component" value="Unassembled WGS sequence"/>
</dbReference>
<accession>D3A125</accession>
<reference evidence="1 2" key="1">
    <citation type="submission" date="2009-10" db="EMBL/GenBank/DDBJ databases">
        <authorList>
            <person name="Weinstock G."/>
            <person name="Sodergren E."/>
            <person name="Clifton S."/>
            <person name="Fulton L."/>
            <person name="Fulton B."/>
            <person name="Courtney L."/>
            <person name="Fronick C."/>
            <person name="Harrison M."/>
            <person name="Strong C."/>
            <person name="Farmer C."/>
            <person name="Delahaunty K."/>
            <person name="Markovic C."/>
            <person name="Hall O."/>
            <person name="Minx P."/>
            <person name="Tomlinson C."/>
            <person name="Mitreva M."/>
            <person name="Nelson J."/>
            <person name="Hou S."/>
            <person name="Wollam A."/>
            <person name="Pepin K.H."/>
            <person name="Johnson M."/>
            <person name="Bhonagiri V."/>
            <person name="Nash W.E."/>
            <person name="Warren W."/>
            <person name="Chinwalla A."/>
            <person name="Mardis E.R."/>
            <person name="Wilson R.K."/>
        </authorList>
    </citation>
    <scope>NUCLEOTIDE SEQUENCE [LARGE SCALE GENOMIC DNA]</scope>
    <source>
        <strain evidence="2">ATCC 25996 / DSM 4631 / NCTC 10774 / M26</strain>
    </source>
</reference>
<gene>
    <name evidence="1" type="ORF">NEIMUCOT_06616</name>
</gene>
<dbReference type="EMBL" id="ACDX02000038">
    <property type="protein sequence ID" value="EFC86967.1"/>
    <property type="molecule type" value="Genomic_DNA"/>
</dbReference>
<evidence type="ECO:0000313" key="2">
    <source>
        <dbReference type="Proteomes" id="UP000003344"/>
    </source>
</evidence>
<sequence length="44" mass="5250">MQVFSLFARANRPYFAQKRHLVQRRFPESKKSCLISIKISQILL</sequence>
<dbReference type="AlphaFoldDB" id="D3A125"/>
<evidence type="ECO:0000313" key="1">
    <source>
        <dbReference type="EMBL" id="EFC86967.1"/>
    </source>
</evidence>
<protein>
    <submittedName>
        <fullName evidence="1">Uncharacterized protein</fullName>
    </submittedName>
</protein>
<proteinExistence type="predicted"/>
<comment type="caution">
    <text evidence="1">The sequence shown here is derived from an EMBL/GenBank/DDBJ whole genome shotgun (WGS) entry which is preliminary data.</text>
</comment>
<dbReference type="STRING" id="546266.NEIMUCOT_06616"/>
<name>D3A125_NEIM2</name>